<dbReference type="PANTHER" id="PTHR20858">
    <property type="entry name" value="PHOSPHOMETHYLPYRIMIDINE KINASE"/>
    <property type="match status" value="1"/>
</dbReference>
<accession>A0ABQ9NPH2</accession>
<dbReference type="Gene3D" id="3.40.1190.20">
    <property type="match status" value="1"/>
</dbReference>
<dbReference type="InterPro" id="IPR029056">
    <property type="entry name" value="Ribokinase-like"/>
</dbReference>
<dbReference type="EMBL" id="JAPDRL010000042">
    <property type="protein sequence ID" value="KAJ9663585.1"/>
    <property type="molecule type" value="Genomic_DNA"/>
</dbReference>
<feature type="domain" description="Thiaminase-2/PQQC" evidence="1">
    <location>
        <begin position="240"/>
        <end position="446"/>
    </location>
</feature>
<dbReference type="SUPFAM" id="SSF53613">
    <property type="entry name" value="Ribokinase-like"/>
    <property type="match status" value="1"/>
</dbReference>
<proteinExistence type="predicted"/>
<dbReference type="CDD" id="cd01169">
    <property type="entry name" value="HMPP_kinase"/>
    <property type="match status" value="1"/>
</dbReference>
<evidence type="ECO:0000313" key="4">
    <source>
        <dbReference type="Proteomes" id="UP001172684"/>
    </source>
</evidence>
<dbReference type="InterPro" id="IPR013749">
    <property type="entry name" value="PM/HMP-P_kinase-1"/>
</dbReference>
<name>A0ABQ9NPH2_9PEZI</name>
<evidence type="ECO:0000313" key="3">
    <source>
        <dbReference type="EMBL" id="KAJ9663585.1"/>
    </source>
</evidence>
<feature type="domain" description="Pyridoxamine kinase/Phosphomethylpyrimidine kinase" evidence="2">
    <location>
        <begin position="45"/>
        <end position="216"/>
    </location>
</feature>
<dbReference type="Proteomes" id="UP001172684">
    <property type="component" value="Unassembled WGS sequence"/>
</dbReference>
<sequence length="451" mass="50150">MTATTALTAQNTQGVYGIHETPSDFVKKQIDACIDDIGVDVVKTDQVMVATSGAQLLREEAVETLCKQLLPVVTILTPNMPEALLLLKTSGQAAEEPKALDDIINIAKAVQQLGPKYVLLKGGHLPLTKDRVVSTKEADHHSVINILCGEDQTIVLETGHLRSKNTHGTGCSLASAIASNLACGMKMAQAVKAANLYVEAGIRTSKDLGKGSGPINHFHSVYHLPFSPGHFVDYVLDREDVKKAWLAYSEHDFVKQLAKGALPLEKFKNYLIQDFLFLIHFSRANALAAYKAKSLEDIKRSAENVTHIQEEVKLHIEYCKEFGLSQDEIENEEESEACTAYTRYVLDVGQSEDWLALQIALAPCLLGYGSIARRLHDDPETMREGNKYWKWIESYVSNDYTEAVRNGRDLIEKHAVKQSASRIEELVRIFIHATRMETGFWNMGSREVPGR</sequence>
<evidence type="ECO:0000259" key="1">
    <source>
        <dbReference type="Pfam" id="PF03070"/>
    </source>
</evidence>
<evidence type="ECO:0000259" key="2">
    <source>
        <dbReference type="Pfam" id="PF08543"/>
    </source>
</evidence>
<gene>
    <name evidence="3" type="primary">THI20</name>
    <name evidence="3" type="ORF">H2201_005546</name>
</gene>
<dbReference type="InterPro" id="IPR016084">
    <property type="entry name" value="Haem_Oase-like_multi-hlx"/>
</dbReference>
<dbReference type="SUPFAM" id="SSF48613">
    <property type="entry name" value="Heme oxygenase-like"/>
    <property type="match status" value="1"/>
</dbReference>
<keyword evidence="4" id="KW-1185">Reference proteome</keyword>
<comment type="caution">
    <text evidence="3">The sequence shown here is derived from an EMBL/GenBank/DDBJ whole genome shotgun (WGS) entry which is preliminary data.</text>
</comment>
<reference evidence="3" key="1">
    <citation type="submission" date="2022-10" db="EMBL/GenBank/DDBJ databases">
        <title>Culturing micro-colonial fungi from biological soil crusts in the Mojave desert and describing Neophaeococcomyces mojavensis, and introducing the new genera and species Taxawa tesnikishii.</title>
        <authorList>
            <person name="Kurbessoian T."/>
            <person name="Stajich J.E."/>
        </authorList>
    </citation>
    <scope>NUCLEOTIDE SEQUENCE</scope>
    <source>
        <strain evidence="3">TK_1</strain>
    </source>
</reference>
<dbReference type="Pfam" id="PF08543">
    <property type="entry name" value="Phos_pyr_kin"/>
    <property type="match status" value="2"/>
</dbReference>
<dbReference type="InterPro" id="IPR004399">
    <property type="entry name" value="HMP/HMP-P_kinase_dom"/>
</dbReference>
<feature type="domain" description="Pyridoxamine kinase/Phosphomethylpyrimidine kinase" evidence="2">
    <location>
        <begin position="1"/>
        <end position="44"/>
    </location>
</feature>
<dbReference type="CDD" id="cd19367">
    <property type="entry name" value="TenA_C_ScTHI20-like"/>
    <property type="match status" value="1"/>
</dbReference>
<dbReference type="PANTHER" id="PTHR20858:SF17">
    <property type="entry name" value="HYDROXYMETHYLPYRIMIDINE_PHOSPHOMETHYLPYRIMIDINE KINASE THI20-RELATED"/>
    <property type="match status" value="1"/>
</dbReference>
<organism evidence="3 4">
    <name type="scientific">Coniosporium apollinis</name>
    <dbReference type="NCBI Taxonomy" id="61459"/>
    <lineage>
        <taxon>Eukaryota</taxon>
        <taxon>Fungi</taxon>
        <taxon>Dikarya</taxon>
        <taxon>Ascomycota</taxon>
        <taxon>Pezizomycotina</taxon>
        <taxon>Dothideomycetes</taxon>
        <taxon>Dothideomycetes incertae sedis</taxon>
        <taxon>Coniosporium</taxon>
    </lineage>
</organism>
<keyword evidence="3" id="KW-0418">Kinase</keyword>
<keyword evidence="3" id="KW-0808">Transferase</keyword>
<protein>
    <submittedName>
        <fullName evidence="3">Trifunctional hydroxymethylpyrimidine kinase/phosphomethylpyrimidine kinase/thiaminase</fullName>
    </submittedName>
</protein>
<dbReference type="NCBIfam" id="TIGR04306">
    <property type="entry name" value="salvage_TenA"/>
    <property type="match status" value="1"/>
</dbReference>
<dbReference type="InterPro" id="IPR027574">
    <property type="entry name" value="Thiaminase_II"/>
</dbReference>
<dbReference type="Gene3D" id="1.20.910.10">
    <property type="entry name" value="Heme oxygenase-like"/>
    <property type="match status" value="1"/>
</dbReference>
<dbReference type="Pfam" id="PF03070">
    <property type="entry name" value="TENA_THI-4"/>
    <property type="match status" value="1"/>
</dbReference>
<dbReference type="GO" id="GO:0016301">
    <property type="term" value="F:kinase activity"/>
    <property type="evidence" value="ECO:0007669"/>
    <property type="project" value="UniProtKB-KW"/>
</dbReference>
<dbReference type="InterPro" id="IPR004305">
    <property type="entry name" value="Thiaminase-2/PQQC"/>
</dbReference>